<dbReference type="Proteomes" id="UP000887159">
    <property type="component" value="Unassembled WGS sequence"/>
</dbReference>
<evidence type="ECO:0000313" key="2">
    <source>
        <dbReference type="Proteomes" id="UP000887159"/>
    </source>
</evidence>
<organism evidence="1 2">
    <name type="scientific">Trichonephila clavipes</name>
    <name type="common">Golden silk orbweaver</name>
    <name type="synonym">Nephila clavipes</name>
    <dbReference type="NCBI Taxonomy" id="2585209"/>
    <lineage>
        <taxon>Eukaryota</taxon>
        <taxon>Metazoa</taxon>
        <taxon>Ecdysozoa</taxon>
        <taxon>Arthropoda</taxon>
        <taxon>Chelicerata</taxon>
        <taxon>Arachnida</taxon>
        <taxon>Araneae</taxon>
        <taxon>Araneomorphae</taxon>
        <taxon>Entelegynae</taxon>
        <taxon>Araneoidea</taxon>
        <taxon>Nephilidae</taxon>
        <taxon>Trichonephila</taxon>
    </lineage>
</organism>
<dbReference type="AlphaFoldDB" id="A0A8X6UW26"/>
<dbReference type="Gene3D" id="3.30.420.10">
    <property type="entry name" value="Ribonuclease H-like superfamily/Ribonuclease H"/>
    <property type="match status" value="1"/>
</dbReference>
<accession>A0A8X6UW26</accession>
<gene>
    <name evidence="1" type="primary">X975_12333</name>
    <name evidence="1" type="ORF">TNCV_1260391</name>
</gene>
<comment type="caution">
    <text evidence="1">The sequence shown here is derived from an EMBL/GenBank/DDBJ whole genome shotgun (WGS) entry which is preliminary data.</text>
</comment>
<keyword evidence="2" id="KW-1185">Reference proteome</keyword>
<dbReference type="EMBL" id="BMAU01021085">
    <property type="protein sequence ID" value="GFX89953.1"/>
    <property type="molecule type" value="Genomic_DNA"/>
</dbReference>
<dbReference type="GO" id="GO:0003676">
    <property type="term" value="F:nucleic acid binding"/>
    <property type="evidence" value="ECO:0007669"/>
    <property type="project" value="InterPro"/>
</dbReference>
<proteinExistence type="predicted"/>
<dbReference type="InterPro" id="IPR036397">
    <property type="entry name" value="RNaseH_sf"/>
</dbReference>
<name>A0A8X6UW26_TRICX</name>
<protein>
    <submittedName>
        <fullName evidence="1">Transposable element Tcb1 transposase</fullName>
    </submittedName>
</protein>
<sequence>MWAAEWNEVVFTDESRICLQHQDGRIRVWRHRGDRILNSCFMYRLIGPAPGILVYTEKKDLLKNESSLHHYDIPAVTSVLSDLDIVKSPNCDILADFYVKVLTTCCDVKNAHNILLKNHPDERLAQLLSWINQFYKFNIEQMFLITLKVSQDFLIMLNCHI</sequence>
<evidence type="ECO:0000313" key="1">
    <source>
        <dbReference type="EMBL" id="GFX89953.1"/>
    </source>
</evidence>
<reference evidence="1" key="1">
    <citation type="submission" date="2020-08" db="EMBL/GenBank/DDBJ databases">
        <title>Multicomponent nature underlies the extraordinary mechanical properties of spider dragline silk.</title>
        <authorList>
            <person name="Kono N."/>
            <person name="Nakamura H."/>
            <person name="Mori M."/>
            <person name="Yoshida Y."/>
            <person name="Ohtoshi R."/>
            <person name="Malay A.D."/>
            <person name="Moran D.A.P."/>
            <person name="Tomita M."/>
            <person name="Numata K."/>
            <person name="Arakawa K."/>
        </authorList>
    </citation>
    <scope>NUCLEOTIDE SEQUENCE</scope>
</reference>